<evidence type="ECO:0000313" key="1">
    <source>
        <dbReference type="EMBL" id="CEO88675.1"/>
    </source>
</evidence>
<keyword evidence="2" id="KW-1185">Reference proteome</keyword>
<dbReference type="Proteomes" id="UP000046155">
    <property type="component" value="Unassembled WGS sequence"/>
</dbReference>
<protein>
    <submittedName>
        <fullName evidence="1">Uncharacterized protein</fullName>
    </submittedName>
</protein>
<dbReference type="EMBL" id="CDRZ01000155">
    <property type="protein sequence ID" value="CEO88675.1"/>
    <property type="molecule type" value="Genomic_DNA"/>
</dbReference>
<evidence type="ECO:0000313" key="2">
    <source>
        <dbReference type="Proteomes" id="UP000046155"/>
    </source>
</evidence>
<sequence length="43" mass="4562">MPARTLKAQLVAPRAGAWIETTLEAKGETEAVVAPRAGAWIET</sequence>
<gene>
    <name evidence="1" type="ORF">SSCH_2380002</name>
</gene>
<accession>A0A0B7MF22</accession>
<dbReference type="AlphaFoldDB" id="A0A0B7MF22"/>
<proteinExistence type="predicted"/>
<organism evidence="1 2">
    <name type="scientific">Syntrophaceticus schinkii</name>
    <dbReference type="NCBI Taxonomy" id="499207"/>
    <lineage>
        <taxon>Bacteria</taxon>
        <taxon>Bacillati</taxon>
        <taxon>Bacillota</taxon>
        <taxon>Clostridia</taxon>
        <taxon>Thermoanaerobacterales</taxon>
        <taxon>Thermoanaerobacterales Family III. Incertae Sedis</taxon>
        <taxon>Syntrophaceticus</taxon>
    </lineage>
</organism>
<name>A0A0B7MF22_9FIRM</name>
<reference evidence="2" key="1">
    <citation type="submission" date="2015-01" db="EMBL/GenBank/DDBJ databases">
        <authorList>
            <person name="Manzoor Shahid"/>
            <person name="Zubair Saima"/>
        </authorList>
    </citation>
    <scope>NUCLEOTIDE SEQUENCE [LARGE SCALE GENOMIC DNA]</scope>
    <source>
        <strain evidence="2">Sp3</strain>
    </source>
</reference>